<keyword evidence="1" id="KW-0472">Membrane</keyword>
<dbReference type="EMBL" id="KN818223">
    <property type="protein sequence ID" value="KIL71066.1"/>
    <property type="molecule type" value="Genomic_DNA"/>
</dbReference>
<reference evidence="2 3" key="1">
    <citation type="submission" date="2014-04" db="EMBL/GenBank/DDBJ databases">
        <title>Evolutionary Origins and Diversification of the Mycorrhizal Mutualists.</title>
        <authorList>
            <consortium name="DOE Joint Genome Institute"/>
            <consortium name="Mycorrhizal Genomics Consortium"/>
            <person name="Kohler A."/>
            <person name="Kuo A."/>
            <person name="Nagy L.G."/>
            <person name="Floudas D."/>
            <person name="Copeland A."/>
            <person name="Barry K.W."/>
            <person name="Cichocki N."/>
            <person name="Veneault-Fourrey C."/>
            <person name="LaButti K."/>
            <person name="Lindquist E.A."/>
            <person name="Lipzen A."/>
            <person name="Lundell T."/>
            <person name="Morin E."/>
            <person name="Murat C."/>
            <person name="Riley R."/>
            <person name="Ohm R."/>
            <person name="Sun H."/>
            <person name="Tunlid A."/>
            <person name="Henrissat B."/>
            <person name="Grigoriev I.V."/>
            <person name="Hibbett D.S."/>
            <person name="Martin F."/>
        </authorList>
    </citation>
    <scope>NUCLEOTIDE SEQUENCE [LARGE SCALE GENOMIC DNA]</scope>
    <source>
        <strain evidence="2 3">Koide BX008</strain>
    </source>
</reference>
<protein>
    <submittedName>
        <fullName evidence="2">Uncharacterized protein</fullName>
    </submittedName>
</protein>
<keyword evidence="1" id="KW-0812">Transmembrane</keyword>
<dbReference type="HOGENOM" id="CLU_2426549_0_0_1"/>
<keyword evidence="3" id="KW-1185">Reference proteome</keyword>
<sequence>MSGYHCTKNSSIARYFHTAQYGCHPTTTAQSLLTPLAPVPFLPLRPFPLHPAFSRSPPLHLSPCPCYSSISCTLSFAAPFFLALVLLGLVC</sequence>
<organism evidence="2 3">
    <name type="scientific">Amanita muscaria (strain Koide BX008)</name>
    <dbReference type="NCBI Taxonomy" id="946122"/>
    <lineage>
        <taxon>Eukaryota</taxon>
        <taxon>Fungi</taxon>
        <taxon>Dikarya</taxon>
        <taxon>Basidiomycota</taxon>
        <taxon>Agaricomycotina</taxon>
        <taxon>Agaricomycetes</taxon>
        <taxon>Agaricomycetidae</taxon>
        <taxon>Agaricales</taxon>
        <taxon>Pluteineae</taxon>
        <taxon>Amanitaceae</taxon>
        <taxon>Amanita</taxon>
    </lineage>
</organism>
<name>A0A0C2XNC1_AMAMK</name>
<dbReference type="AlphaFoldDB" id="A0A0C2XNC1"/>
<evidence type="ECO:0000256" key="1">
    <source>
        <dbReference type="SAM" id="Phobius"/>
    </source>
</evidence>
<dbReference type="Proteomes" id="UP000054549">
    <property type="component" value="Unassembled WGS sequence"/>
</dbReference>
<keyword evidence="1" id="KW-1133">Transmembrane helix</keyword>
<evidence type="ECO:0000313" key="3">
    <source>
        <dbReference type="Proteomes" id="UP000054549"/>
    </source>
</evidence>
<evidence type="ECO:0000313" key="2">
    <source>
        <dbReference type="EMBL" id="KIL71066.1"/>
    </source>
</evidence>
<dbReference type="InParanoid" id="A0A0C2XNC1"/>
<gene>
    <name evidence="2" type="ORF">M378DRAFT_509292</name>
</gene>
<proteinExistence type="predicted"/>
<accession>A0A0C2XNC1</accession>
<feature type="transmembrane region" description="Helical" evidence="1">
    <location>
        <begin position="67"/>
        <end position="90"/>
    </location>
</feature>